<comment type="pathway">
    <text evidence="3">Cofactor biosynthesis; adenosylcobalamin biosynthesis.</text>
</comment>
<keyword evidence="7" id="KW-0456">Lyase</keyword>
<comment type="function">
    <text evidence="2">Decarboxylates L-threonine-O-3-phosphate to yield (R)-1-amino-2-propanol O-2-phosphate, the precursor for the linkage between the nucleotide loop and the corrin ring in cobalamin.</text>
</comment>
<evidence type="ECO:0000313" key="12">
    <source>
        <dbReference type="Proteomes" id="UP000184465"/>
    </source>
</evidence>
<dbReference type="SUPFAM" id="SSF53383">
    <property type="entry name" value="PLP-dependent transferases"/>
    <property type="match status" value="1"/>
</dbReference>
<dbReference type="PANTHER" id="PTHR42885">
    <property type="entry name" value="HISTIDINOL-PHOSPHATE AMINOTRANSFERASE-RELATED"/>
    <property type="match status" value="1"/>
</dbReference>
<evidence type="ECO:0000256" key="6">
    <source>
        <dbReference type="ARBA" id="ARBA00022898"/>
    </source>
</evidence>
<comment type="catalytic activity">
    <reaction evidence="9">
        <text>O-phospho-L-threonine + H(+) = (R)-1-aminopropan-2-yl phosphate + CO2</text>
        <dbReference type="Rhea" id="RHEA:11492"/>
        <dbReference type="ChEBI" id="CHEBI:15378"/>
        <dbReference type="ChEBI" id="CHEBI:16526"/>
        <dbReference type="ChEBI" id="CHEBI:58563"/>
        <dbReference type="ChEBI" id="CHEBI:58675"/>
        <dbReference type="EC" id="4.1.1.81"/>
    </reaction>
</comment>
<accession>A0A1M6MLL8</accession>
<dbReference type="Proteomes" id="UP000184465">
    <property type="component" value="Unassembled WGS sequence"/>
</dbReference>
<dbReference type="UniPathway" id="UPA00148"/>
<organism evidence="11 12">
    <name type="scientific">Paramaledivibacter caminithermalis (strain DSM 15212 / CIP 107654 / DViRD3)</name>
    <name type="common">Clostridium caminithermale</name>
    <dbReference type="NCBI Taxonomy" id="1121301"/>
    <lineage>
        <taxon>Bacteria</taxon>
        <taxon>Bacillati</taxon>
        <taxon>Bacillota</taxon>
        <taxon>Clostridia</taxon>
        <taxon>Peptostreptococcales</taxon>
        <taxon>Caminicellaceae</taxon>
        <taxon>Paramaledivibacter</taxon>
    </lineage>
</organism>
<reference evidence="11 12" key="1">
    <citation type="submission" date="2016-11" db="EMBL/GenBank/DDBJ databases">
        <authorList>
            <person name="Jaros S."/>
            <person name="Januszkiewicz K."/>
            <person name="Wedrychowicz H."/>
        </authorList>
    </citation>
    <scope>NUCLEOTIDE SEQUENCE [LARGE SCALE GENOMIC DNA]</scope>
    <source>
        <strain evidence="11 12">DSM 15212</strain>
    </source>
</reference>
<evidence type="ECO:0000256" key="8">
    <source>
        <dbReference type="ARBA" id="ARBA00029996"/>
    </source>
</evidence>
<evidence type="ECO:0000256" key="1">
    <source>
        <dbReference type="ARBA" id="ARBA00001933"/>
    </source>
</evidence>
<dbReference type="NCBIfam" id="TIGR01140">
    <property type="entry name" value="L_thr_O3P_dcar"/>
    <property type="match status" value="1"/>
</dbReference>
<dbReference type="InterPro" id="IPR005860">
    <property type="entry name" value="CobD"/>
</dbReference>
<evidence type="ECO:0000256" key="4">
    <source>
        <dbReference type="ARBA" id="ARBA00012285"/>
    </source>
</evidence>
<feature type="domain" description="Aminotransferase class I/classII large" evidence="10">
    <location>
        <begin position="22"/>
        <end position="353"/>
    </location>
</feature>
<keyword evidence="5" id="KW-0169">Cobalamin biosynthesis</keyword>
<comment type="cofactor">
    <cofactor evidence="1">
        <name>pyridoxal 5'-phosphate</name>
        <dbReference type="ChEBI" id="CHEBI:597326"/>
    </cofactor>
</comment>
<keyword evidence="12" id="KW-1185">Reference proteome</keyword>
<dbReference type="Gene3D" id="3.40.640.10">
    <property type="entry name" value="Type I PLP-dependent aspartate aminotransferase-like (Major domain)"/>
    <property type="match status" value="1"/>
</dbReference>
<dbReference type="RefSeq" id="WP_073148139.1">
    <property type="nucleotide sequence ID" value="NZ_FRAG01000011.1"/>
</dbReference>
<dbReference type="GO" id="GO:0009236">
    <property type="term" value="P:cobalamin biosynthetic process"/>
    <property type="evidence" value="ECO:0007669"/>
    <property type="project" value="UniProtKB-UniPathway"/>
</dbReference>
<dbReference type="EC" id="4.1.1.81" evidence="4"/>
<dbReference type="PANTHER" id="PTHR42885:SF1">
    <property type="entry name" value="THREONINE-PHOSPHATE DECARBOXYLASE"/>
    <property type="match status" value="1"/>
</dbReference>
<dbReference type="GO" id="GO:0030170">
    <property type="term" value="F:pyridoxal phosphate binding"/>
    <property type="evidence" value="ECO:0007669"/>
    <property type="project" value="InterPro"/>
</dbReference>
<dbReference type="Gene3D" id="3.90.1150.10">
    <property type="entry name" value="Aspartate Aminotransferase, domain 1"/>
    <property type="match status" value="1"/>
</dbReference>
<proteinExistence type="predicted"/>
<name>A0A1M6MLL8_PARC5</name>
<dbReference type="InterPro" id="IPR015422">
    <property type="entry name" value="PyrdxlP-dep_Trfase_small"/>
</dbReference>
<evidence type="ECO:0000256" key="7">
    <source>
        <dbReference type="ARBA" id="ARBA00023239"/>
    </source>
</evidence>
<dbReference type="InterPro" id="IPR004839">
    <property type="entry name" value="Aminotransferase_I/II_large"/>
</dbReference>
<evidence type="ECO:0000259" key="10">
    <source>
        <dbReference type="Pfam" id="PF00155"/>
    </source>
</evidence>
<protein>
    <recommendedName>
        <fullName evidence="4">threonine-phosphate decarboxylase</fullName>
        <ecNumber evidence="4">4.1.1.81</ecNumber>
    </recommendedName>
    <alternativeName>
        <fullName evidence="8">L-threonine-O-3-phosphate decarboxylase</fullName>
    </alternativeName>
</protein>
<dbReference type="CDD" id="cd00609">
    <property type="entry name" value="AAT_like"/>
    <property type="match status" value="1"/>
</dbReference>
<dbReference type="InterPro" id="IPR015424">
    <property type="entry name" value="PyrdxlP-dep_Trfase"/>
</dbReference>
<evidence type="ECO:0000256" key="2">
    <source>
        <dbReference type="ARBA" id="ARBA00003444"/>
    </source>
</evidence>
<dbReference type="STRING" id="1121301.SAMN02745912_01303"/>
<evidence type="ECO:0000256" key="3">
    <source>
        <dbReference type="ARBA" id="ARBA00004953"/>
    </source>
</evidence>
<sequence>MTIKHGGNIYEVAKKYGISEGEIIDFSANINPLGIPNKLKATIISNIEALKNYPDPDYKDLVTAIAKYNNIDEDFVIPGNGATEIIFKIVEAIKPKKSLLLAPTFLEYERALKNVQSDVIYYLLNESNGFNIDKNDLLEKLEDDIDLVVLCNPNNPTGQIIEKDTLVEILIECKNKGISLMIDEAFIEFVDKEEEHSLIRCLADFDNLFIIRALTKFFAIPGLRIGYGLLSNKNIKKRIINKKEPWTINGFAAICGDVLFEDYEYIKKSKEFFRVERENMYSELKKLRGLKVFKPHANYIFFKVLEENIDLKDRLICRKILIRKCDNYVNLSNSFYRVAIKDKESNAELIKAIREVLYED</sequence>
<keyword evidence="6" id="KW-0663">Pyridoxal phosphate</keyword>
<dbReference type="InterPro" id="IPR015421">
    <property type="entry name" value="PyrdxlP-dep_Trfase_major"/>
</dbReference>
<dbReference type="Pfam" id="PF00155">
    <property type="entry name" value="Aminotran_1_2"/>
    <property type="match status" value="1"/>
</dbReference>
<evidence type="ECO:0000256" key="5">
    <source>
        <dbReference type="ARBA" id="ARBA00022573"/>
    </source>
</evidence>
<dbReference type="AlphaFoldDB" id="A0A1M6MLL8"/>
<evidence type="ECO:0000313" key="11">
    <source>
        <dbReference type="EMBL" id="SHJ84352.1"/>
    </source>
</evidence>
<dbReference type="GO" id="GO:0048472">
    <property type="term" value="F:threonine-phosphate decarboxylase activity"/>
    <property type="evidence" value="ECO:0007669"/>
    <property type="project" value="UniProtKB-EC"/>
</dbReference>
<dbReference type="EMBL" id="FRAG01000011">
    <property type="protein sequence ID" value="SHJ84352.1"/>
    <property type="molecule type" value="Genomic_DNA"/>
</dbReference>
<evidence type="ECO:0000256" key="9">
    <source>
        <dbReference type="ARBA" id="ARBA00048531"/>
    </source>
</evidence>
<gene>
    <name evidence="11" type="ORF">SAMN02745912_01303</name>
</gene>